<organism evidence="1 2">
    <name type="scientific">Streptomyces colonosanans</name>
    <dbReference type="NCBI Taxonomy" id="1428652"/>
    <lineage>
        <taxon>Bacteria</taxon>
        <taxon>Bacillati</taxon>
        <taxon>Actinomycetota</taxon>
        <taxon>Actinomycetes</taxon>
        <taxon>Kitasatosporales</taxon>
        <taxon>Streptomycetaceae</taxon>
        <taxon>Streptomyces</taxon>
    </lineage>
</organism>
<dbReference type="Gene3D" id="1.20.1720.10">
    <property type="entry name" value="Multidrug resistance protein D"/>
    <property type="match status" value="1"/>
</dbReference>
<evidence type="ECO:0008006" key="3">
    <source>
        <dbReference type="Google" id="ProtNLM"/>
    </source>
</evidence>
<dbReference type="InterPro" id="IPR036259">
    <property type="entry name" value="MFS_trans_sf"/>
</dbReference>
<dbReference type="AlphaFoldDB" id="A0A1S2PBM2"/>
<reference evidence="1 2" key="1">
    <citation type="submission" date="2016-10" db="EMBL/GenBank/DDBJ databases">
        <title>Genome sequence of Streptomyces sp. MUSC 93.</title>
        <authorList>
            <person name="Lee L.-H."/>
            <person name="Ser H.-L."/>
            <person name="Law J.W.-F."/>
        </authorList>
    </citation>
    <scope>NUCLEOTIDE SEQUENCE [LARGE SCALE GENOMIC DNA]</scope>
    <source>
        <strain evidence="1 2">MUSC 93</strain>
    </source>
</reference>
<accession>A0A1S2PBM2</accession>
<protein>
    <recommendedName>
        <fullName evidence="3">Major facilitator superfamily (MFS) profile domain-containing protein</fullName>
    </recommendedName>
</protein>
<dbReference type="SUPFAM" id="SSF103473">
    <property type="entry name" value="MFS general substrate transporter"/>
    <property type="match status" value="1"/>
</dbReference>
<sequence>MLVLGFDSTILDVALPTMARELGTSTGQQQWMANAYVVVFASLMLPAGPRPQTPRSSTV</sequence>
<keyword evidence="2" id="KW-1185">Reference proteome</keyword>
<dbReference type="EMBL" id="MLYP01000042">
    <property type="protein sequence ID" value="OIJ91133.1"/>
    <property type="molecule type" value="Genomic_DNA"/>
</dbReference>
<proteinExistence type="predicted"/>
<dbReference type="RefSeq" id="WP_071367010.1">
    <property type="nucleotide sequence ID" value="NZ_MLYP01000042.1"/>
</dbReference>
<comment type="caution">
    <text evidence="1">The sequence shown here is derived from an EMBL/GenBank/DDBJ whole genome shotgun (WGS) entry which is preliminary data.</text>
</comment>
<dbReference type="STRING" id="1428652.BIV24_16145"/>
<evidence type="ECO:0000313" key="1">
    <source>
        <dbReference type="EMBL" id="OIJ91133.1"/>
    </source>
</evidence>
<gene>
    <name evidence="1" type="ORF">BIV24_16145</name>
</gene>
<dbReference type="Proteomes" id="UP000179935">
    <property type="component" value="Unassembled WGS sequence"/>
</dbReference>
<name>A0A1S2PBM2_9ACTN</name>
<evidence type="ECO:0000313" key="2">
    <source>
        <dbReference type="Proteomes" id="UP000179935"/>
    </source>
</evidence>